<dbReference type="Proteomes" id="UP001198402">
    <property type="component" value="Unassembled WGS sequence"/>
</dbReference>
<evidence type="ECO:0000259" key="2">
    <source>
        <dbReference type="Pfam" id="PF02517"/>
    </source>
</evidence>
<evidence type="ECO:0000313" key="3">
    <source>
        <dbReference type="EMBL" id="MCA0154354.1"/>
    </source>
</evidence>
<organism evidence="3 4">
    <name type="scientific">Winogradskyella vincentii</name>
    <dbReference type="NCBI Taxonomy" id="2877122"/>
    <lineage>
        <taxon>Bacteria</taxon>
        <taxon>Pseudomonadati</taxon>
        <taxon>Bacteroidota</taxon>
        <taxon>Flavobacteriia</taxon>
        <taxon>Flavobacteriales</taxon>
        <taxon>Flavobacteriaceae</taxon>
        <taxon>Winogradskyella</taxon>
    </lineage>
</organism>
<feature type="transmembrane region" description="Helical" evidence="1">
    <location>
        <begin position="116"/>
        <end position="146"/>
    </location>
</feature>
<gene>
    <name evidence="3" type="ORF">LBV24_14080</name>
</gene>
<protein>
    <submittedName>
        <fullName evidence="3">CPBP family intramembrane metalloprotease</fullName>
    </submittedName>
</protein>
<feature type="transmembrane region" description="Helical" evidence="1">
    <location>
        <begin position="25"/>
        <end position="43"/>
    </location>
</feature>
<feature type="domain" description="CAAX prenyl protease 2/Lysostaphin resistance protein A-like" evidence="2">
    <location>
        <begin position="123"/>
        <end position="207"/>
    </location>
</feature>
<feature type="transmembrane region" description="Helical" evidence="1">
    <location>
        <begin position="197"/>
        <end position="217"/>
    </location>
</feature>
<feature type="transmembrane region" description="Helical" evidence="1">
    <location>
        <begin position="49"/>
        <end position="67"/>
    </location>
</feature>
<dbReference type="InterPro" id="IPR003675">
    <property type="entry name" value="Rce1/LyrA-like_dom"/>
</dbReference>
<comment type="caution">
    <text evidence="3">The sequence shown here is derived from an EMBL/GenBank/DDBJ whole genome shotgun (WGS) entry which is preliminary data.</text>
</comment>
<dbReference type="RefSeq" id="WP_224479300.1">
    <property type="nucleotide sequence ID" value="NZ_JAIUJS010000010.1"/>
</dbReference>
<keyword evidence="1" id="KW-0472">Membrane</keyword>
<dbReference type="EMBL" id="JAIUJS010000010">
    <property type="protein sequence ID" value="MCA0154354.1"/>
    <property type="molecule type" value="Genomic_DNA"/>
</dbReference>
<proteinExistence type="predicted"/>
<accession>A0ABS7Y364</accession>
<dbReference type="GO" id="GO:0008237">
    <property type="term" value="F:metallopeptidase activity"/>
    <property type="evidence" value="ECO:0007669"/>
    <property type="project" value="UniProtKB-KW"/>
</dbReference>
<keyword evidence="3" id="KW-0378">Hydrolase</keyword>
<feature type="transmembrane region" description="Helical" evidence="1">
    <location>
        <begin position="158"/>
        <end position="191"/>
    </location>
</feature>
<evidence type="ECO:0000313" key="4">
    <source>
        <dbReference type="Proteomes" id="UP001198402"/>
    </source>
</evidence>
<keyword evidence="3" id="KW-0482">Metalloprotease</keyword>
<dbReference type="Pfam" id="PF02517">
    <property type="entry name" value="Rce1-like"/>
    <property type="match status" value="1"/>
</dbReference>
<name>A0ABS7Y364_9FLAO</name>
<feature type="transmembrane region" description="Helical" evidence="1">
    <location>
        <begin position="88"/>
        <end position="110"/>
    </location>
</feature>
<reference evidence="4" key="1">
    <citation type="submission" date="2023-07" db="EMBL/GenBank/DDBJ databases">
        <authorList>
            <person name="Yue Y."/>
        </authorList>
    </citation>
    <scope>NUCLEOTIDE SEQUENCE [LARGE SCALE GENOMIC DNA]</scope>
    <source>
        <strain evidence="4">2Y89</strain>
    </source>
</reference>
<keyword evidence="1" id="KW-0812">Transmembrane</keyword>
<evidence type="ECO:0000256" key="1">
    <source>
        <dbReference type="SAM" id="Phobius"/>
    </source>
</evidence>
<sequence length="230" mass="26819">MKNSLTKYLIQFSNLKLTRPASDKVKILEIVAIVLTGIGKFIFMDYLNWRLPFVIIAVLFWSGYVLYRFKKNRSVLKDWGFRLDNFKLVLKITLPFAIASIGLFFIIGYLQGTINLTWHIFPLLITYPIWGSIQQFLTIGLLAGNLNELKRLKLNKKLIILLTAVFFSIVHYPSIWLMIGTFILALFYGYIYLKAKNIYVLGLLHGWLGALFYYTVVNQDPFVDVFMKYF</sequence>
<keyword evidence="4" id="KW-1185">Reference proteome</keyword>
<keyword evidence="3" id="KW-0645">Protease</keyword>
<keyword evidence="1" id="KW-1133">Transmembrane helix</keyword>